<dbReference type="NCBIfam" id="TIGR03891">
    <property type="entry name" value="thiopep_ocin"/>
    <property type="match status" value="1"/>
</dbReference>
<reference evidence="3 4" key="1">
    <citation type="submission" date="2019-10" db="EMBL/GenBank/DDBJ databases">
        <title>Rudanella paleaurantiibacter sp. nov., isolated from sludge.</title>
        <authorList>
            <person name="Xu S.Q."/>
        </authorList>
    </citation>
    <scope>NUCLEOTIDE SEQUENCE [LARGE SCALE GENOMIC DNA]</scope>
    <source>
        <strain evidence="3 4">HX-22-17</strain>
    </source>
</reference>
<accession>A0A7J5TRW6</accession>
<dbReference type="Pfam" id="PF04738">
    <property type="entry name" value="Lant_dehydr_N"/>
    <property type="match status" value="1"/>
</dbReference>
<evidence type="ECO:0000313" key="4">
    <source>
        <dbReference type="Proteomes" id="UP000488299"/>
    </source>
</evidence>
<dbReference type="InterPro" id="IPR023809">
    <property type="entry name" value="Thiopep_bacteriocin_synth_dom"/>
</dbReference>
<feature type="domain" description="Thiopeptide-type bacteriocin biosynthesis" evidence="2">
    <location>
        <begin position="730"/>
        <end position="992"/>
    </location>
</feature>
<proteinExistence type="predicted"/>
<dbReference type="Proteomes" id="UP000488299">
    <property type="component" value="Unassembled WGS sequence"/>
</dbReference>
<protein>
    <submittedName>
        <fullName evidence="3">Lantibiotic dehydratase</fullName>
    </submittedName>
</protein>
<feature type="domain" description="Lantibiotic dehydratase N-terminal" evidence="1">
    <location>
        <begin position="20"/>
        <end position="662"/>
    </location>
</feature>
<dbReference type="AlphaFoldDB" id="A0A7J5TRW6"/>
<gene>
    <name evidence="3" type="ORF">F5984_25745</name>
</gene>
<evidence type="ECO:0000259" key="1">
    <source>
        <dbReference type="Pfam" id="PF04738"/>
    </source>
</evidence>
<dbReference type="InterPro" id="IPR006827">
    <property type="entry name" value="Lant_deHydtase_N"/>
</dbReference>
<evidence type="ECO:0000259" key="2">
    <source>
        <dbReference type="Pfam" id="PF14028"/>
    </source>
</evidence>
<sequence>MQDRLLHHTLDELLREWYSDPAAQEAIYLASPSLHERFTRWLSGEQLSDVHKLQQTLYKYAIRMSTRCTPYGLFAGCTLADSADYTRLRSKSPQPVRRHIRLDIECLMAIRDWLIRQPVIRNGILFYTNNSLYAVGGNFRYVEMQQTTKGRNYFITALTGDPFLKRLFERARTGATVPQLVSYLVEMNVEAGEAHAFVNQLIDEQLLSCNLDPLLIGDSYLDVLITRVVALPHTELITQKLIQLKELVASSPNVITLGNQIGSWLDAQQLDAPADRLQVDSFYEEVLTLGQSAMENLREQIKELAILNQPHHCPDMDDFKRRFYDRYEEEEIPLALALDSEFGIGYGIQSGLGVGYAPMIDDLSLPNIEGTAQAPAWNWWQSFVLDKYSESLYSRMAEVDLSPADLDRITKQRRETPVLPESFYVFGNWLAKSGEAIDRNEYRFVMQACKGPSAATLLSRFCEGSATLTEAVQHCVRVTERHHPDVIFAEIVHFPENRAGNILTRPTLYQYEIPYLAQSSVDQNHQIPLDDLMISVREGRVVLRSRRLNKRVIPRLTNAHNYHQGLPTYRFLCDLQHQDSYLDIRWNWGVLAEQAYLPRVRYKNIILSRATWQLQAKDLPLGNLFQLAIQLNEKGLPQQFVVGMHDHELLVCLHNPHSLNLLVAELQKRSSVRIYEYLATTDNCPVSVGGQPFTNEVVIPFSNPAAPKLSGLLPGLTTLPQRRFSVGSEWLYLKIYTGEKTSDDLLANVLYPIAEQLLSNRVINQFFFVRYKDVDPHLRLRFHGNPYLDFHHVVMRKVEEALRDRVQEGVVHRVQMDTYVREIERYGHEQIELCELIFHCDSLTTLSFLAQHKAVFDESSRFAFAVAKINWLLTGVGLSIAERSQLMNQMKDGFFNEFNGDVNLRRQQNEKFRHYRPVIDYALGTAYQDVLRQTMPDCLTVELMNKLRQAFPGTKQLMPILQSLIHMLMNRLFPAKQRAYELVLYHCLAKYYDAQKARQPANQALA</sequence>
<dbReference type="Pfam" id="PF14028">
    <property type="entry name" value="Lant_dehydr_C"/>
    <property type="match status" value="1"/>
</dbReference>
<dbReference type="EMBL" id="WELI01000020">
    <property type="protein sequence ID" value="KAB7725733.1"/>
    <property type="molecule type" value="Genomic_DNA"/>
</dbReference>
<evidence type="ECO:0000313" key="3">
    <source>
        <dbReference type="EMBL" id="KAB7725733.1"/>
    </source>
</evidence>
<organism evidence="3 4">
    <name type="scientific">Rudanella paleaurantiibacter</name>
    <dbReference type="NCBI Taxonomy" id="2614655"/>
    <lineage>
        <taxon>Bacteria</taxon>
        <taxon>Pseudomonadati</taxon>
        <taxon>Bacteroidota</taxon>
        <taxon>Cytophagia</taxon>
        <taxon>Cytophagales</taxon>
        <taxon>Cytophagaceae</taxon>
        <taxon>Rudanella</taxon>
    </lineage>
</organism>
<keyword evidence="4" id="KW-1185">Reference proteome</keyword>
<name>A0A7J5TRW6_9BACT</name>
<comment type="caution">
    <text evidence="3">The sequence shown here is derived from an EMBL/GenBank/DDBJ whole genome shotgun (WGS) entry which is preliminary data.</text>
</comment>